<dbReference type="PROSITE" id="PS50868">
    <property type="entry name" value="POST_SET"/>
    <property type="match status" value="1"/>
</dbReference>
<keyword evidence="5" id="KW-0158">Chromosome</keyword>
<accession>A0AAF0DWT3</accession>
<feature type="compositionally biased region" description="Low complexity" evidence="16">
    <location>
        <begin position="22"/>
        <end position="33"/>
    </location>
</feature>
<feature type="compositionally biased region" description="Basic and acidic residues" evidence="16">
    <location>
        <begin position="779"/>
        <end position="792"/>
    </location>
</feature>
<evidence type="ECO:0000256" key="12">
    <source>
        <dbReference type="ARBA" id="ARBA00023163"/>
    </source>
</evidence>
<organism evidence="20 21">
    <name type="scientific">Malassezia brasiliensis</name>
    <dbReference type="NCBI Taxonomy" id="1821822"/>
    <lineage>
        <taxon>Eukaryota</taxon>
        <taxon>Fungi</taxon>
        <taxon>Dikarya</taxon>
        <taxon>Basidiomycota</taxon>
        <taxon>Ustilaginomycotina</taxon>
        <taxon>Malasseziomycetes</taxon>
        <taxon>Malasseziales</taxon>
        <taxon>Malasseziaceae</taxon>
        <taxon>Malassezia</taxon>
    </lineage>
</organism>
<evidence type="ECO:0000259" key="17">
    <source>
        <dbReference type="PROSITE" id="PS50280"/>
    </source>
</evidence>
<keyword evidence="6" id="KW-0678">Repressor</keyword>
<dbReference type="InterPro" id="IPR009061">
    <property type="entry name" value="DNA-bd_dom_put_sf"/>
</dbReference>
<keyword evidence="21" id="KW-1185">Reference proteome</keyword>
<dbReference type="Pfam" id="PF05181">
    <property type="entry name" value="XPA_C"/>
    <property type="match status" value="1"/>
</dbReference>
<feature type="region of interest" description="Disordered" evidence="16">
    <location>
        <begin position="984"/>
        <end position="1003"/>
    </location>
</feature>
<dbReference type="CDD" id="cd19172">
    <property type="entry name" value="SET_SETD2"/>
    <property type="match status" value="1"/>
</dbReference>
<dbReference type="PROSITE" id="PS51215">
    <property type="entry name" value="AWS"/>
    <property type="match status" value="1"/>
</dbReference>
<dbReference type="Proteomes" id="UP001216638">
    <property type="component" value="Chromosome 7"/>
</dbReference>
<proteinExistence type="predicted"/>
<evidence type="ECO:0000259" key="18">
    <source>
        <dbReference type="PROSITE" id="PS50868"/>
    </source>
</evidence>
<evidence type="ECO:0000313" key="20">
    <source>
        <dbReference type="EMBL" id="WFC97266.1"/>
    </source>
</evidence>
<dbReference type="InterPro" id="IPR006560">
    <property type="entry name" value="AWS_dom"/>
</dbReference>
<dbReference type="SMART" id="SM00570">
    <property type="entry name" value="AWS"/>
    <property type="match status" value="1"/>
</dbReference>
<dbReference type="Pfam" id="PF00856">
    <property type="entry name" value="SET"/>
    <property type="match status" value="1"/>
</dbReference>
<dbReference type="AlphaFoldDB" id="A0AAF0DWT3"/>
<dbReference type="InterPro" id="IPR003616">
    <property type="entry name" value="Post-SET_dom"/>
</dbReference>
<protein>
    <recommendedName>
        <fullName evidence="4">Histone-lysine N-methyltransferase, H3 lysine-36 specific</fullName>
        <ecNumber evidence="3">2.1.1.359</ecNumber>
    </recommendedName>
    <alternativeName>
        <fullName evidence="14">SET domain-containing protein 2</fullName>
    </alternativeName>
</protein>
<dbReference type="Gene3D" id="1.10.1740.100">
    <property type="entry name" value="Set2, Rpb1 interacting domain"/>
    <property type="match status" value="1"/>
</dbReference>
<dbReference type="InterPro" id="IPR046341">
    <property type="entry name" value="SET_dom_sf"/>
</dbReference>
<dbReference type="InterPro" id="IPR013257">
    <property type="entry name" value="SRI"/>
</dbReference>
<feature type="compositionally biased region" description="Low complexity" evidence="16">
    <location>
        <begin position="823"/>
        <end position="834"/>
    </location>
</feature>
<keyword evidence="10" id="KW-0862">Zinc</keyword>
<dbReference type="InterPro" id="IPR038190">
    <property type="entry name" value="SRI_sf"/>
</dbReference>
<evidence type="ECO:0000256" key="4">
    <source>
        <dbReference type="ARBA" id="ARBA00018028"/>
    </source>
</evidence>
<evidence type="ECO:0000256" key="8">
    <source>
        <dbReference type="ARBA" id="ARBA00022679"/>
    </source>
</evidence>
<evidence type="ECO:0000259" key="19">
    <source>
        <dbReference type="PROSITE" id="PS51215"/>
    </source>
</evidence>
<dbReference type="InterPro" id="IPR050777">
    <property type="entry name" value="SET2_Histone-Lys_MeTrsfase"/>
</dbReference>
<dbReference type="PANTHER" id="PTHR22884">
    <property type="entry name" value="SET DOMAIN PROTEINS"/>
    <property type="match status" value="1"/>
</dbReference>
<keyword evidence="11" id="KW-0805">Transcription regulation</keyword>
<dbReference type="GO" id="GO:0003684">
    <property type="term" value="F:damaged DNA binding"/>
    <property type="evidence" value="ECO:0007669"/>
    <property type="project" value="InterPro"/>
</dbReference>
<dbReference type="Pfam" id="PF08236">
    <property type="entry name" value="SRI"/>
    <property type="match status" value="1"/>
</dbReference>
<keyword evidence="13" id="KW-0539">Nucleus</keyword>
<dbReference type="InterPro" id="IPR025788">
    <property type="entry name" value="Set2_fungi"/>
</dbReference>
<evidence type="ECO:0000256" key="16">
    <source>
        <dbReference type="SAM" id="MobiDB-lite"/>
    </source>
</evidence>
<evidence type="ECO:0000256" key="7">
    <source>
        <dbReference type="ARBA" id="ARBA00022603"/>
    </source>
</evidence>
<feature type="region of interest" description="Disordered" evidence="16">
    <location>
        <begin position="736"/>
        <end position="767"/>
    </location>
</feature>
<dbReference type="PROSITE" id="PS00753">
    <property type="entry name" value="XPA_2"/>
    <property type="match status" value="1"/>
</dbReference>
<evidence type="ECO:0000256" key="1">
    <source>
        <dbReference type="ARBA" id="ARBA00004123"/>
    </source>
</evidence>
<feature type="region of interest" description="Disordered" evidence="16">
    <location>
        <begin position="779"/>
        <end position="834"/>
    </location>
</feature>
<evidence type="ECO:0000256" key="2">
    <source>
        <dbReference type="ARBA" id="ARBA00004286"/>
    </source>
</evidence>
<dbReference type="GO" id="GO:0005694">
    <property type="term" value="C:chromosome"/>
    <property type="evidence" value="ECO:0007669"/>
    <property type="project" value="UniProtKB-SubCell"/>
</dbReference>
<name>A0AAF0DWT3_9BASI</name>
<evidence type="ECO:0000256" key="14">
    <source>
        <dbReference type="ARBA" id="ARBA00030091"/>
    </source>
</evidence>
<dbReference type="InterPro" id="IPR000465">
    <property type="entry name" value="XPA/RAD14"/>
</dbReference>
<dbReference type="PROSITE" id="PS51568">
    <property type="entry name" value="SAM_MT43_SET2_1"/>
    <property type="match status" value="1"/>
</dbReference>
<dbReference type="InterPro" id="IPR022658">
    <property type="entry name" value="XPA_CS"/>
</dbReference>
<dbReference type="GO" id="GO:0032259">
    <property type="term" value="P:methylation"/>
    <property type="evidence" value="ECO:0007669"/>
    <property type="project" value="UniProtKB-KW"/>
</dbReference>
<keyword evidence="9" id="KW-0949">S-adenosyl-L-methionine</keyword>
<evidence type="ECO:0000256" key="9">
    <source>
        <dbReference type="ARBA" id="ARBA00022691"/>
    </source>
</evidence>
<dbReference type="Pfam" id="PF17907">
    <property type="entry name" value="AWS"/>
    <property type="match status" value="1"/>
</dbReference>
<reference evidence="20" key="1">
    <citation type="submission" date="2023-03" db="EMBL/GenBank/DDBJ databases">
        <title>Mating type loci evolution in Malassezia.</title>
        <authorList>
            <person name="Coelho M.A."/>
        </authorList>
    </citation>
    <scope>NUCLEOTIDE SEQUENCE</scope>
    <source>
        <strain evidence="20">CBS 14135</strain>
    </source>
</reference>
<evidence type="ECO:0000256" key="5">
    <source>
        <dbReference type="ARBA" id="ARBA00022454"/>
    </source>
</evidence>
<feature type="domain" description="Post-SET" evidence="18">
    <location>
        <begin position="488"/>
        <end position="504"/>
    </location>
</feature>
<evidence type="ECO:0000256" key="11">
    <source>
        <dbReference type="ARBA" id="ARBA00023015"/>
    </source>
</evidence>
<dbReference type="NCBIfam" id="TIGR00598">
    <property type="entry name" value="rad14"/>
    <property type="match status" value="1"/>
</dbReference>
<dbReference type="SUPFAM" id="SSF46955">
    <property type="entry name" value="Putative DNA-binding domain"/>
    <property type="match status" value="1"/>
</dbReference>
<dbReference type="SMART" id="SM00317">
    <property type="entry name" value="SET"/>
    <property type="match status" value="1"/>
</dbReference>
<dbReference type="Gene3D" id="2.170.270.10">
    <property type="entry name" value="SET domain"/>
    <property type="match status" value="1"/>
</dbReference>
<evidence type="ECO:0000256" key="6">
    <source>
        <dbReference type="ARBA" id="ARBA00022491"/>
    </source>
</evidence>
<dbReference type="EMBL" id="CP119957">
    <property type="protein sequence ID" value="WFC97266.1"/>
    <property type="molecule type" value="Genomic_DNA"/>
</dbReference>
<dbReference type="GO" id="GO:0005634">
    <property type="term" value="C:nucleus"/>
    <property type="evidence" value="ECO:0007669"/>
    <property type="project" value="UniProtKB-SubCell"/>
</dbReference>
<feature type="region of interest" description="Disordered" evidence="16">
    <location>
        <begin position="22"/>
        <end position="57"/>
    </location>
</feature>
<keyword evidence="7 20" id="KW-0489">Methyltransferase</keyword>
<feature type="region of interest" description="Disordered" evidence="16">
    <location>
        <begin position="917"/>
        <end position="950"/>
    </location>
</feature>
<feature type="compositionally biased region" description="Pro residues" evidence="16">
    <location>
        <begin position="751"/>
        <end position="764"/>
    </location>
</feature>
<dbReference type="EC" id="2.1.1.359" evidence="3"/>
<feature type="domain" description="AWS" evidence="19">
    <location>
        <begin position="310"/>
        <end position="362"/>
    </location>
</feature>
<dbReference type="SMART" id="SM00508">
    <property type="entry name" value="PostSET"/>
    <property type="match status" value="1"/>
</dbReference>
<dbReference type="InterPro" id="IPR044437">
    <property type="entry name" value="SETD2/Set2_SET"/>
</dbReference>
<sequence>MDGGEAAAEQVARNRALARQNLRRLAAQRAPAAGPSTVRDARAAPSEAPKPLPRDKGLGDYIEFDLTRLRNSKGGFLVDDAEEDPAIALENLRKEREREKQRLRDQMEPGVTLDPTARPLCEVCGSPDVMYEPFQRVFNVHVCRACERAHPEAYSLLTKTEVKEDYLLTDAELADGELLPHLLKKNPHKSTYSNMMLFLRKQVEAYAFSDAKWGSADGLDAEYARRHTEKSRKRVRRFQQGLERLRKRTIRDNVWQQRRDAEHTHAWEPAGAGVQLVDDLPVANAAALRTFEEIDACVYQTSRMGRTRGQDDPSCECSLKHGTALACTDESGCINRLTQVECLPGVCACGRHCQNQRFQQRAYAAVDIVQTPKKGFGLRAAADLAADAFVYEYVGEVINHATFLRRMQQYKDEHIAHFYFMMLQRDEYIDATKRGARSRFINHSCNPNCYVSKWHVGKHVRMGIFAKRDIQAGEELTFNYNVDRYGNDPQECYCGEPNCVGTLGGRTQTDIVTMSDLYIDALGIADEVKQLRATLPRGKRSKVLDEDFHPTLHPMREDECARVITAVRQATSSRHILEKLLQRIAMTDDVAVHKACVKLHGFVILAGVLDEWADDVEVVSLALRCLAKWPLLARDKVVDTGVDAQVRRFADGDGETHALAQSLLDAWDKLESTFRIARRAQADAAEAEAAAPPPDAHTTSWAARRRAEAEAAHRAASGARAPDAVSSDLRTLLGYRAQDEAAPKPAVKAPAPKPAPKPEAPAPKPALSIDDIIRRANEANEEQQRREAEEAARAAQAAAEAEERAAKRRERPSAPPAAKKAKSAPAPAPAVDTAALEKQLAKQVGALVVKQLSKHKHELDRERFKRHAKELTHTLCSKEMRNPKTWPPRTDHVELGEEKRKKMKLFAHDYIKKLVRHHAKRARSSSTNPDTPHPADATPGDASMEASLADTTWDTSVADASVGDASLADASVGDTTLADVSVADTTLDAGTSPDVFAESDASP</sequence>
<dbReference type="GO" id="GO:0006355">
    <property type="term" value="P:regulation of DNA-templated transcription"/>
    <property type="evidence" value="ECO:0007669"/>
    <property type="project" value="InterPro"/>
</dbReference>
<evidence type="ECO:0000256" key="3">
    <source>
        <dbReference type="ARBA" id="ARBA00012178"/>
    </source>
</evidence>
<evidence type="ECO:0000256" key="10">
    <source>
        <dbReference type="ARBA" id="ARBA00022833"/>
    </source>
</evidence>
<evidence type="ECO:0000256" key="15">
    <source>
        <dbReference type="ARBA" id="ARBA00047545"/>
    </source>
</evidence>
<feature type="domain" description="SET" evidence="17">
    <location>
        <begin position="364"/>
        <end position="481"/>
    </location>
</feature>
<evidence type="ECO:0000256" key="13">
    <source>
        <dbReference type="ARBA" id="ARBA00023242"/>
    </source>
</evidence>
<comment type="catalytic activity">
    <reaction evidence="15">
        <text>L-lysyl(36)-[histone H3] + 3 S-adenosyl-L-methionine = N(6),N(6),N(6)-trimethyl-L-lysyl(36)-[histone H3] + 3 S-adenosyl-L-homocysteine + 3 H(+)</text>
        <dbReference type="Rhea" id="RHEA:60324"/>
        <dbReference type="Rhea" id="RHEA-COMP:9785"/>
        <dbReference type="Rhea" id="RHEA-COMP:15536"/>
        <dbReference type="ChEBI" id="CHEBI:15378"/>
        <dbReference type="ChEBI" id="CHEBI:29969"/>
        <dbReference type="ChEBI" id="CHEBI:57856"/>
        <dbReference type="ChEBI" id="CHEBI:59789"/>
        <dbReference type="ChEBI" id="CHEBI:61961"/>
        <dbReference type="EC" id="2.1.1.359"/>
    </reaction>
</comment>
<dbReference type="InterPro" id="IPR037129">
    <property type="entry name" value="XPA_sf"/>
</dbReference>
<comment type="subcellular location">
    <subcellularLocation>
        <location evidence="2">Chromosome</location>
    </subcellularLocation>
    <subcellularLocation>
        <location evidence="1">Nucleus</location>
    </subcellularLocation>
</comment>
<keyword evidence="8 20" id="KW-0808">Transferase</keyword>
<evidence type="ECO:0000313" key="21">
    <source>
        <dbReference type="Proteomes" id="UP001216638"/>
    </source>
</evidence>
<dbReference type="InterPro" id="IPR001214">
    <property type="entry name" value="SET_dom"/>
</dbReference>
<dbReference type="SUPFAM" id="SSF82199">
    <property type="entry name" value="SET domain"/>
    <property type="match status" value="1"/>
</dbReference>
<dbReference type="Gene3D" id="3.90.530.10">
    <property type="entry name" value="XPA C-terminal domain"/>
    <property type="match status" value="1"/>
</dbReference>
<dbReference type="InterPro" id="IPR022656">
    <property type="entry name" value="XPA_C"/>
</dbReference>
<dbReference type="GO" id="GO:0006289">
    <property type="term" value="P:nucleotide-excision repair"/>
    <property type="evidence" value="ECO:0007669"/>
    <property type="project" value="InterPro"/>
</dbReference>
<keyword evidence="12" id="KW-0804">Transcription</keyword>
<dbReference type="GO" id="GO:0140955">
    <property type="term" value="F:histone H3K36 trimethyltransferase activity"/>
    <property type="evidence" value="ECO:0007669"/>
    <property type="project" value="UniProtKB-EC"/>
</dbReference>
<gene>
    <name evidence="20" type="primary">SET2</name>
    <name evidence="20" type="ORF">MBRA1_003933</name>
</gene>
<dbReference type="PROSITE" id="PS50280">
    <property type="entry name" value="SET"/>
    <property type="match status" value="1"/>
</dbReference>